<protein>
    <recommendedName>
        <fullName evidence="5">HXXXD-type acyl-transferase family protein</fullName>
    </recommendedName>
</protein>
<dbReference type="AlphaFoldDB" id="A0AAD4T6P8"/>
<comment type="caution">
    <text evidence="3">The sequence shown here is derived from an EMBL/GenBank/DDBJ whole genome shotgun (WGS) entry which is preliminary data.</text>
</comment>
<dbReference type="EMBL" id="JAJJMB010004080">
    <property type="protein sequence ID" value="KAI3944048.1"/>
    <property type="molecule type" value="Genomic_DNA"/>
</dbReference>
<dbReference type="InterPro" id="IPR023213">
    <property type="entry name" value="CAT-like_dom_sf"/>
</dbReference>
<evidence type="ECO:0008006" key="5">
    <source>
        <dbReference type="Google" id="ProtNLM"/>
    </source>
</evidence>
<dbReference type="Pfam" id="PF02458">
    <property type="entry name" value="Transferase"/>
    <property type="match status" value="1"/>
</dbReference>
<gene>
    <name evidence="3" type="ORF">MKW98_015200</name>
</gene>
<dbReference type="PANTHER" id="PTHR31896">
    <property type="entry name" value="FAMILY REGULATORY PROTEIN, PUTATIVE (AFU_ORTHOLOGUE AFUA_3G14730)-RELATED"/>
    <property type="match status" value="1"/>
</dbReference>
<sequence length="436" mass="48462">MQKGLIFINSQSLPKQQQKEDGPNDECISDKISHLKISLSSTLDHFFPLAGRLAIEKHEDDNTISVYINCNFEGVQFIHATAEISAEDILSATFVPQSIIDSLIPFNGVLNYEGQSHPLLSVQVTEMSDGALFIGCSANHSVCDGASIWHFINSWSAISRSSGDHTSYLPPVFERWFIKETDCPIRLPFSFAEKFSAVRNTRNAEVPPLGCLVERCFGFTKPSIAKLKARALELNSEAKRSREISSLQALLAHVWTAVIRARFCLTNSHDENRQILIALFMNNRTKLIPPLPEAYFGNSLIGGDILVKEGVLLAKGFAFLAASLNEVVNSHNYEKSRSFFESWVEKPFIPSSGDENGIMDIMLLARSSQWFNKYGNDFGWGRPSAVKTGRNGKYVYGITTVSRGPVEGSIDIEICLPVEVFKAMEDDAEFMEALSC</sequence>
<feature type="region of interest" description="Disordered" evidence="2">
    <location>
        <begin position="1"/>
        <end position="24"/>
    </location>
</feature>
<dbReference type="InterPro" id="IPR051283">
    <property type="entry name" value="Sec_Metabolite_Acyltrans"/>
</dbReference>
<name>A0AAD4T6P8_9MAGN</name>
<evidence type="ECO:0000313" key="3">
    <source>
        <dbReference type="EMBL" id="KAI3944048.1"/>
    </source>
</evidence>
<keyword evidence="1" id="KW-0808">Transferase</keyword>
<organism evidence="3 4">
    <name type="scientific">Papaver atlanticum</name>
    <dbReference type="NCBI Taxonomy" id="357466"/>
    <lineage>
        <taxon>Eukaryota</taxon>
        <taxon>Viridiplantae</taxon>
        <taxon>Streptophyta</taxon>
        <taxon>Embryophyta</taxon>
        <taxon>Tracheophyta</taxon>
        <taxon>Spermatophyta</taxon>
        <taxon>Magnoliopsida</taxon>
        <taxon>Ranunculales</taxon>
        <taxon>Papaveraceae</taxon>
        <taxon>Papaveroideae</taxon>
        <taxon>Papaver</taxon>
    </lineage>
</organism>
<proteinExistence type="predicted"/>
<dbReference type="GO" id="GO:0016740">
    <property type="term" value="F:transferase activity"/>
    <property type="evidence" value="ECO:0007669"/>
    <property type="project" value="UniProtKB-KW"/>
</dbReference>
<dbReference type="PANTHER" id="PTHR31896:SF43">
    <property type="entry name" value="PROTEIN ENHANCED PSEUDOMONAS SUSCEPTIBILITY 1"/>
    <property type="match status" value="1"/>
</dbReference>
<evidence type="ECO:0000313" key="4">
    <source>
        <dbReference type="Proteomes" id="UP001202328"/>
    </source>
</evidence>
<reference evidence="3" key="1">
    <citation type="submission" date="2022-04" db="EMBL/GenBank/DDBJ databases">
        <title>A functionally conserved STORR gene fusion in Papaver species that diverged 16.8 million years ago.</title>
        <authorList>
            <person name="Catania T."/>
        </authorList>
    </citation>
    <scope>NUCLEOTIDE SEQUENCE</scope>
    <source>
        <strain evidence="3">S-188037</strain>
    </source>
</reference>
<evidence type="ECO:0000256" key="2">
    <source>
        <dbReference type="SAM" id="MobiDB-lite"/>
    </source>
</evidence>
<evidence type="ECO:0000256" key="1">
    <source>
        <dbReference type="ARBA" id="ARBA00022679"/>
    </source>
</evidence>
<accession>A0AAD4T6P8</accession>
<dbReference type="Gene3D" id="3.30.559.10">
    <property type="entry name" value="Chloramphenicol acetyltransferase-like domain"/>
    <property type="match status" value="2"/>
</dbReference>
<keyword evidence="4" id="KW-1185">Reference proteome</keyword>
<dbReference type="Proteomes" id="UP001202328">
    <property type="component" value="Unassembled WGS sequence"/>
</dbReference>